<evidence type="ECO:0000256" key="3">
    <source>
        <dbReference type="ARBA" id="ARBA00022664"/>
    </source>
</evidence>
<feature type="compositionally biased region" description="Low complexity" evidence="5">
    <location>
        <begin position="242"/>
        <end position="254"/>
    </location>
</feature>
<dbReference type="Proteomes" id="UP000747110">
    <property type="component" value="Unassembled WGS sequence"/>
</dbReference>
<feature type="region of interest" description="Disordered" evidence="5">
    <location>
        <begin position="528"/>
        <end position="757"/>
    </location>
</feature>
<feature type="domain" description="Pre-mRNA polyadenylation factor Fip1" evidence="6">
    <location>
        <begin position="348"/>
        <end position="391"/>
    </location>
</feature>
<evidence type="ECO:0000256" key="4">
    <source>
        <dbReference type="ARBA" id="ARBA00023242"/>
    </source>
</evidence>
<proteinExistence type="inferred from homology"/>
<dbReference type="GO" id="GO:0006397">
    <property type="term" value="P:mRNA processing"/>
    <property type="evidence" value="ECO:0007669"/>
    <property type="project" value="UniProtKB-KW"/>
</dbReference>
<feature type="compositionally biased region" description="Pro residues" evidence="5">
    <location>
        <begin position="255"/>
        <end position="294"/>
    </location>
</feature>
<dbReference type="EMBL" id="BNCQ01000090">
    <property type="protein sequence ID" value="GIM17047.1"/>
    <property type="molecule type" value="Genomic_DNA"/>
</dbReference>
<keyword evidence="4" id="KW-0539">Nucleus</keyword>
<feature type="region of interest" description="Disordered" evidence="5">
    <location>
        <begin position="91"/>
        <end position="121"/>
    </location>
</feature>
<feature type="compositionally biased region" description="Gly residues" evidence="5">
    <location>
        <begin position="813"/>
        <end position="825"/>
    </location>
</feature>
<feature type="compositionally biased region" description="Basic and acidic residues" evidence="5">
    <location>
        <begin position="1181"/>
        <end position="1225"/>
    </location>
</feature>
<dbReference type="Pfam" id="PF05182">
    <property type="entry name" value="Fip1"/>
    <property type="match status" value="1"/>
</dbReference>
<evidence type="ECO:0000256" key="2">
    <source>
        <dbReference type="ARBA" id="ARBA00007459"/>
    </source>
</evidence>
<feature type="compositionally biased region" description="Basic and acidic residues" evidence="5">
    <location>
        <begin position="971"/>
        <end position="983"/>
    </location>
</feature>
<feature type="compositionally biased region" description="Pro residues" evidence="5">
    <location>
        <begin position="739"/>
        <end position="757"/>
    </location>
</feature>
<dbReference type="AlphaFoldDB" id="A0A8J4H0D7"/>
<evidence type="ECO:0000313" key="7">
    <source>
        <dbReference type="EMBL" id="GIL93245.1"/>
    </source>
</evidence>
<dbReference type="Proteomes" id="UP000722791">
    <property type="component" value="Unassembled WGS sequence"/>
</dbReference>
<feature type="region of interest" description="Disordered" evidence="5">
    <location>
        <begin position="183"/>
        <end position="294"/>
    </location>
</feature>
<comment type="subcellular location">
    <subcellularLocation>
        <location evidence="1">Nucleus</location>
    </subcellularLocation>
</comment>
<dbReference type="InterPro" id="IPR007854">
    <property type="entry name" value="Fip1_dom"/>
</dbReference>
<comment type="similarity">
    <text evidence="2">Belongs to the FIP1 family.</text>
</comment>
<feature type="compositionally biased region" description="Basic and acidic residues" evidence="5">
    <location>
        <begin position="1152"/>
        <end position="1164"/>
    </location>
</feature>
<dbReference type="GO" id="GO:0005634">
    <property type="term" value="C:nucleus"/>
    <property type="evidence" value="ECO:0007669"/>
    <property type="project" value="UniProtKB-SubCell"/>
</dbReference>
<organism evidence="8 9">
    <name type="scientific">Volvox reticuliferus</name>
    <dbReference type="NCBI Taxonomy" id="1737510"/>
    <lineage>
        <taxon>Eukaryota</taxon>
        <taxon>Viridiplantae</taxon>
        <taxon>Chlorophyta</taxon>
        <taxon>core chlorophytes</taxon>
        <taxon>Chlorophyceae</taxon>
        <taxon>CS clade</taxon>
        <taxon>Chlamydomonadales</taxon>
        <taxon>Volvocaceae</taxon>
        <taxon>Volvox</taxon>
    </lineage>
</organism>
<keyword evidence="10" id="KW-1185">Reference proteome</keyword>
<feature type="compositionally biased region" description="Basic residues" evidence="5">
    <location>
        <begin position="1165"/>
        <end position="1180"/>
    </location>
</feature>
<evidence type="ECO:0000313" key="10">
    <source>
        <dbReference type="Proteomes" id="UP000747110"/>
    </source>
</evidence>
<evidence type="ECO:0000313" key="9">
    <source>
        <dbReference type="Proteomes" id="UP000722791"/>
    </source>
</evidence>
<feature type="compositionally biased region" description="Pro residues" evidence="5">
    <location>
        <begin position="670"/>
        <end position="683"/>
    </location>
</feature>
<feature type="compositionally biased region" description="Low complexity" evidence="5">
    <location>
        <begin position="536"/>
        <end position="553"/>
    </location>
</feature>
<protein>
    <recommendedName>
        <fullName evidence="6">Pre-mRNA polyadenylation factor Fip1 domain-containing protein</fullName>
    </recommendedName>
</protein>
<dbReference type="OrthoDB" id="1917198at2759"/>
<keyword evidence="3" id="KW-0507">mRNA processing</keyword>
<feature type="compositionally biased region" description="Low complexity" evidence="5">
    <location>
        <begin position="612"/>
        <end position="638"/>
    </location>
</feature>
<name>A0A8J4H0D7_9CHLO</name>
<feature type="compositionally biased region" description="Pro residues" evidence="5">
    <location>
        <begin position="142"/>
        <end position="154"/>
    </location>
</feature>
<gene>
    <name evidence="7" type="ORF">Vretifemale_20662</name>
    <name evidence="8" type="ORF">Vretimale_19588</name>
</gene>
<feature type="region of interest" description="Disordered" evidence="5">
    <location>
        <begin position="136"/>
        <end position="158"/>
    </location>
</feature>
<feature type="compositionally biased region" description="Basic and acidic residues" evidence="5">
    <location>
        <begin position="715"/>
        <end position="729"/>
    </location>
</feature>
<feature type="compositionally biased region" description="Low complexity" evidence="5">
    <location>
        <begin position="593"/>
        <end position="605"/>
    </location>
</feature>
<comment type="caution">
    <text evidence="8">The sequence shown here is derived from an EMBL/GenBank/DDBJ whole genome shotgun (WGS) entry which is preliminary data.</text>
</comment>
<sequence length="1246" mass="127023">MILGLSLMADDDEFGALFGAPGAPAPQPLTLPLPKPASGPLVKGEKDAEEEAEVYMQLFGSAPGMQLLSRFAGVKPIMPLAVLPHVPPAPRPSLAPSSASGVRHSGSAAQPPSPGAAGGGRGALVIRLEAGAPDSGAGAVLPVPPPAPSLPQPAPSEDADFDVADLEVDTVILAQQQVATGGGAAAATGGQPTAAAAGPGTGRPGLPGSGQQGQGLGAVSAAPGQGGAADAAGSKLRLPEVAGAAPGQPGANPAGPRPPPGAPPAAPGSAPVPGPRPQFGPGPPGGRPFLPRQPQPVYGLNFRYNIEEAAWPTEARLDQAIKLPKQTRVTPEEYRAFLSLGHGEIYELDLDRVLPHEASWRNPSANPADYFNYDMNETAWRQYCARVRTYRDTFTLRNKITVMDPAGMAAAAAAAAAAGSGRGAGVGAVPVVDAIDPMLPAEVIAALRNMARNRKRWEEDSAPPPEGDMPEGVAGEDSDAEALGSGWDGNEGGYGLLAPLKGGREHHRRRAVPRLDADVIITLVEADEGDADEGPDGAAAAAAGSDQTPAAGAEVGEPVGKSGELGAAEATSASDVQEAEAEGVKEEPGSGEGPPAAAGAGAGQEAVERPADTASATAAATAAVTARAGESVQEQQELQQRRQLRNHAPVNSDYDTVPLYPTELAAQHMPGPPPKRSRTPPPVDGTRAHGRWPDGGLGAGPQVWEAEEGGGVAGRWEREQKDRERERIRRDRRAGPPLELMPPAPHGQQPTPMPRIGPPLAGPPLGLPPGMPMDMMGFDSGDFYLDGGGGDVDGEEDSDGGAPMLERKQSSDAGGGSGTAAGGGPAAANGAGQEYGMMGSGAVAATLPDVIKPEALVMPPIGPSISSEALDEAGTFARIVAGAFDLRNLDGPDTGGPQVTSLGIPQDAEPYIEQKTWNATDEAAAFGDFGGGGDYYMDDGYGNEDEDATEAPGQVQEQSHAAPAAGGSDQGPRHEGGHSDRNGSAHLGSAADYDDAGKEPAAPAGLGRDAAVAAVTLEVGGSRGGGMDDEYGGAGAPGGGVDTFFSDGNAGAAAGGGALSVMDLLNPLAAIGGMGAMAAMGALGPIGHMGALGPMHGLGMPSLLSGGMPPLVPGGMPLGMGMAPGAAAAEVAAISTEARPHGTLVPSGGHRTAREGGGRTDRAFLGRRSRSRSRSRRSRSRSRDRSSRRERVRSRSRDRDRREKDRGSPGRDRDRDRDRDRGSIKDRRRSRSRDRDRRDRDRRDRR</sequence>
<evidence type="ECO:0000256" key="1">
    <source>
        <dbReference type="ARBA" id="ARBA00004123"/>
    </source>
</evidence>
<dbReference type="EMBL" id="BNCP01000091">
    <property type="protein sequence ID" value="GIL93245.1"/>
    <property type="molecule type" value="Genomic_DNA"/>
</dbReference>
<evidence type="ECO:0000256" key="5">
    <source>
        <dbReference type="SAM" id="MobiDB-lite"/>
    </source>
</evidence>
<feature type="region of interest" description="Disordered" evidence="5">
    <location>
        <begin position="936"/>
        <end position="1004"/>
    </location>
</feature>
<feature type="compositionally biased region" description="Low complexity" evidence="5">
    <location>
        <begin position="183"/>
        <end position="198"/>
    </location>
</feature>
<evidence type="ECO:0000259" key="6">
    <source>
        <dbReference type="Pfam" id="PF05182"/>
    </source>
</evidence>
<reference evidence="8" key="1">
    <citation type="journal article" date="2021" name="Proc. Natl. Acad. Sci. U.S.A.">
        <title>Three genomes in the algal genus Volvox reveal the fate of a haploid sex-determining region after a transition to homothallism.</title>
        <authorList>
            <person name="Yamamoto K."/>
            <person name="Hamaji T."/>
            <person name="Kawai-Toyooka H."/>
            <person name="Matsuzaki R."/>
            <person name="Takahashi F."/>
            <person name="Nishimura Y."/>
            <person name="Kawachi M."/>
            <person name="Noguchi H."/>
            <person name="Minakuchi Y."/>
            <person name="Umen J.G."/>
            <person name="Toyoda A."/>
            <person name="Nozaki H."/>
        </authorList>
    </citation>
    <scope>NUCLEOTIDE SEQUENCE</scope>
    <source>
        <strain evidence="8">NIES-3785</strain>
        <strain evidence="7">NIES-3786</strain>
    </source>
</reference>
<feature type="region of interest" description="Disordered" evidence="5">
    <location>
        <begin position="455"/>
        <end position="489"/>
    </location>
</feature>
<feature type="region of interest" description="Disordered" evidence="5">
    <location>
        <begin position="784"/>
        <end position="826"/>
    </location>
</feature>
<evidence type="ECO:0000313" key="8">
    <source>
        <dbReference type="EMBL" id="GIM17047.1"/>
    </source>
</evidence>
<feature type="compositionally biased region" description="Basic and acidic residues" evidence="5">
    <location>
        <begin position="1233"/>
        <end position="1246"/>
    </location>
</feature>
<feature type="region of interest" description="Disordered" evidence="5">
    <location>
        <begin position="1138"/>
        <end position="1246"/>
    </location>
</feature>
<feature type="compositionally biased region" description="Gly residues" evidence="5">
    <location>
        <begin position="199"/>
        <end position="216"/>
    </location>
</feature>
<feature type="compositionally biased region" description="Low complexity" evidence="5">
    <location>
        <begin position="94"/>
        <end position="110"/>
    </location>
</feature>
<accession>A0A8J4H0D7</accession>